<comment type="subcellular location">
    <subcellularLocation>
        <location evidence="1">Nucleus</location>
    </subcellularLocation>
</comment>
<keyword evidence="7" id="KW-1185">Reference proteome</keyword>
<dbReference type="NCBIfam" id="TIGR00293">
    <property type="entry name" value="prefoldin subunit alpha"/>
    <property type="match status" value="1"/>
</dbReference>
<reference evidence="6 7" key="1">
    <citation type="journal article" date="2011" name="Genome Res.">
        <title>Phylogeny-wide analysis of social amoeba genomes highlights ancient origins for complex intercellular communication.</title>
        <authorList>
            <person name="Heidel A.J."/>
            <person name="Lawal H.M."/>
            <person name="Felder M."/>
            <person name="Schilde C."/>
            <person name="Helps N.R."/>
            <person name="Tunggal B."/>
            <person name="Rivero F."/>
            <person name="John U."/>
            <person name="Schleicher M."/>
            <person name="Eichinger L."/>
            <person name="Platzer M."/>
            <person name="Noegel A.A."/>
            <person name="Schaap P."/>
            <person name="Gloeckner G."/>
        </authorList>
    </citation>
    <scope>NUCLEOTIDE SEQUENCE [LARGE SCALE GENOMIC DNA]</scope>
    <source>
        <strain evidence="7">ATCC 26659 / Pp 5 / PN500</strain>
    </source>
</reference>
<feature type="compositionally biased region" description="Low complexity" evidence="5">
    <location>
        <begin position="356"/>
        <end position="380"/>
    </location>
</feature>
<name>D3BLE4_HETP5</name>
<dbReference type="GO" id="GO:0019212">
    <property type="term" value="F:phosphatase inhibitor activity"/>
    <property type="evidence" value="ECO:0007669"/>
    <property type="project" value="TreeGrafter"/>
</dbReference>
<feature type="compositionally biased region" description="Basic and acidic residues" evidence="5">
    <location>
        <begin position="286"/>
        <end position="300"/>
    </location>
</feature>
<evidence type="ECO:0000313" key="7">
    <source>
        <dbReference type="Proteomes" id="UP000001396"/>
    </source>
</evidence>
<sequence length="471" mass="55263">MTTIQQQQQQQILQQQQQQLIRDKYKNKIEELNIHLKQLNVTKNEYQKLIEKLKVMPDTLSQKVHVPLGRYAFFEGTVTNTNEIMILLGDNYFAERSCKQTIDIIQRRDNDIDFSIKNINQQIQSLQQRFEITTNLSKYLQTKEEEDIIEIKEEYDSDEERKKEKIKKSLEEQRIKDNEKIVPKQKKNTMGDKELDEMFSRLLELEAEEEQLGSDYEEDDDQEDPRNKIGAEEEYSDLDEDDDESNYTKIKKGQRKSASEEYGDDQDYDNADDDGYEEVYEYYDEDGNRVEMTAGEHNDADIQYIEEYDDVEPADNEDNGDDDAEYDDNNEEEFNVKDSLEIKNYLEQRRKNFNITSTPTTTTSTTSTSSSYKQSQSPKSILKTPSQMDLHDENNPIDFIKKVNKQVSFNNANNVKEISTPNPPKNQAFSGDIIEKNTDSFEEEEDIKPVEPVVNQPEQKVSRFKSSRQNR</sequence>
<dbReference type="InterPro" id="IPR004127">
    <property type="entry name" value="Prefoldin_subunit_alpha"/>
</dbReference>
<comment type="caution">
    <text evidence="6">The sequence shown here is derived from an EMBL/GenBank/DDBJ whole genome shotgun (WGS) entry which is preliminary data.</text>
</comment>
<feature type="compositionally biased region" description="Acidic residues" evidence="5">
    <location>
        <begin position="261"/>
        <end position="285"/>
    </location>
</feature>
<comment type="similarity">
    <text evidence="3">Belongs to the RNA polymerase II subunit 5-mediating protein family.</text>
</comment>
<evidence type="ECO:0000256" key="4">
    <source>
        <dbReference type="SAM" id="Coils"/>
    </source>
</evidence>
<keyword evidence="4" id="KW-0175">Coiled coil</keyword>
<dbReference type="EMBL" id="ADBJ01000039">
    <property type="protein sequence ID" value="EFA77878.1"/>
    <property type="molecule type" value="Genomic_DNA"/>
</dbReference>
<dbReference type="GeneID" id="31364853"/>
<dbReference type="RefSeq" id="XP_020430006.1">
    <property type="nucleotide sequence ID" value="XM_020580173.1"/>
</dbReference>
<dbReference type="PANTHER" id="PTHR15111">
    <property type="entry name" value="RNA POLYMERASE II SUBUNIT 5-MEDIATING PROTEIN NNX3"/>
    <property type="match status" value="1"/>
</dbReference>
<dbReference type="Pfam" id="PF02996">
    <property type="entry name" value="Prefoldin"/>
    <property type="match status" value="1"/>
</dbReference>
<dbReference type="InParanoid" id="D3BLE4"/>
<keyword evidence="2" id="KW-0539">Nucleus</keyword>
<dbReference type="SUPFAM" id="SSF46579">
    <property type="entry name" value="Prefoldin"/>
    <property type="match status" value="1"/>
</dbReference>
<accession>D3BLE4</accession>
<dbReference type="Proteomes" id="UP000001396">
    <property type="component" value="Unassembled WGS sequence"/>
</dbReference>
<organism evidence="6 7">
    <name type="scientific">Heterostelium pallidum (strain ATCC 26659 / Pp 5 / PN500)</name>
    <name type="common">Cellular slime mold</name>
    <name type="synonym">Polysphondylium pallidum</name>
    <dbReference type="NCBI Taxonomy" id="670386"/>
    <lineage>
        <taxon>Eukaryota</taxon>
        <taxon>Amoebozoa</taxon>
        <taxon>Evosea</taxon>
        <taxon>Eumycetozoa</taxon>
        <taxon>Dictyostelia</taxon>
        <taxon>Acytosteliales</taxon>
        <taxon>Acytosteliaceae</taxon>
        <taxon>Heterostelium</taxon>
    </lineage>
</organism>
<evidence type="ECO:0000256" key="3">
    <source>
        <dbReference type="ARBA" id="ARBA00038295"/>
    </source>
</evidence>
<dbReference type="GO" id="GO:0000122">
    <property type="term" value="P:negative regulation of transcription by RNA polymerase II"/>
    <property type="evidence" value="ECO:0007669"/>
    <property type="project" value="TreeGrafter"/>
</dbReference>
<feature type="region of interest" description="Disordered" evidence="5">
    <location>
        <begin position="412"/>
        <end position="471"/>
    </location>
</feature>
<dbReference type="GO" id="GO:0005634">
    <property type="term" value="C:nucleus"/>
    <property type="evidence" value="ECO:0007669"/>
    <property type="project" value="UniProtKB-SubCell"/>
</dbReference>
<feature type="region of interest" description="Disordered" evidence="5">
    <location>
        <begin position="210"/>
        <end position="333"/>
    </location>
</feature>
<feature type="coiled-coil region" evidence="4">
    <location>
        <begin position="22"/>
        <end position="56"/>
    </location>
</feature>
<gene>
    <name evidence="6" type="primary">rmp</name>
    <name evidence="6" type="ORF">PPL_09378</name>
</gene>
<evidence type="ECO:0000256" key="1">
    <source>
        <dbReference type="ARBA" id="ARBA00004123"/>
    </source>
</evidence>
<feature type="coiled-coil region" evidence="4">
    <location>
        <begin position="116"/>
        <end position="172"/>
    </location>
</feature>
<dbReference type="OMA" id="ICEVGYF"/>
<dbReference type="PANTHER" id="PTHR15111:SF0">
    <property type="entry name" value="UNCONVENTIONAL PREFOLDIN RPB5 INTERACTOR 1"/>
    <property type="match status" value="1"/>
</dbReference>
<dbReference type="Gene3D" id="1.10.287.370">
    <property type="match status" value="1"/>
</dbReference>
<feature type="compositionally biased region" description="Acidic residues" evidence="5">
    <location>
        <begin position="232"/>
        <end position="245"/>
    </location>
</feature>
<feature type="compositionally biased region" description="Polar residues" evidence="5">
    <location>
        <begin position="412"/>
        <end position="429"/>
    </location>
</feature>
<dbReference type="FunCoup" id="D3BLE4">
    <property type="interactions" value="805"/>
</dbReference>
<protein>
    <submittedName>
        <fullName evidence="6">RNA polymerase II subunit 5-mediating protein</fullName>
    </submittedName>
</protein>
<evidence type="ECO:0000313" key="6">
    <source>
        <dbReference type="EMBL" id="EFA77878.1"/>
    </source>
</evidence>
<dbReference type="InterPro" id="IPR052255">
    <property type="entry name" value="RNA_pol_II_subunit5-mediator"/>
</dbReference>
<dbReference type="GO" id="GO:0003714">
    <property type="term" value="F:transcription corepressor activity"/>
    <property type="evidence" value="ECO:0007669"/>
    <property type="project" value="TreeGrafter"/>
</dbReference>
<feature type="compositionally biased region" description="Acidic residues" evidence="5">
    <location>
        <begin position="210"/>
        <end position="223"/>
    </location>
</feature>
<feature type="compositionally biased region" description="Acidic residues" evidence="5">
    <location>
        <begin position="304"/>
        <end position="333"/>
    </location>
</feature>
<evidence type="ECO:0000256" key="2">
    <source>
        <dbReference type="ARBA" id="ARBA00023242"/>
    </source>
</evidence>
<feature type="region of interest" description="Disordered" evidence="5">
    <location>
        <begin position="349"/>
        <end position="395"/>
    </location>
</feature>
<dbReference type="AlphaFoldDB" id="D3BLE4"/>
<dbReference type="InterPro" id="IPR009053">
    <property type="entry name" value="Prefoldin"/>
</dbReference>
<evidence type="ECO:0000256" key="5">
    <source>
        <dbReference type="SAM" id="MobiDB-lite"/>
    </source>
</evidence>
<feature type="compositionally biased region" description="Basic residues" evidence="5">
    <location>
        <begin position="462"/>
        <end position="471"/>
    </location>
</feature>
<dbReference type="CDD" id="cd23159">
    <property type="entry name" value="Prefoldin_URI1"/>
    <property type="match status" value="1"/>
</dbReference>
<dbReference type="GO" id="GO:0003682">
    <property type="term" value="F:chromatin binding"/>
    <property type="evidence" value="ECO:0007669"/>
    <property type="project" value="TreeGrafter"/>
</dbReference>
<proteinExistence type="inferred from homology"/>
<dbReference type="STRING" id="670386.D3BLE4"/>